<evidence type="ECO:0000313" key="3">
    <source>
        <dbReference type="Proteomes" id="UP000824633"/>
    </source>
</evidence>
<dbReference type="PROSITE" id="PS51257">
    <property type="entry name" value="PROKAR_LIPOPROTEIN"/>
    <property type="match status" value="1"/>
</dbReference>
<proteinExistence type="predicted"/>
<keyword evidence="3" id="KW-1185">Reference proteome</keyword>
<dbReference type="EMBL" id="AP024849">
    <property type="protein sequence ID" value="BCZ47255.1"/>
    <property type="molecule type" value="Genomic_DNA"/>
</dbReference>
<reference evidence="3" key="1">
    <citation type="submission" date="2021-07" db="EMBL/GenBank/DDBJ databases">
        <title>Complete genome sequencing of a Clostridium isolate.</title>
        <authorList>
            <person name="Ueki A."/>
            <person name="Tonouchi A."/>
        </authorList>
    </citation>
    <scope>NUCLEOTIDE SEQUENCE [LARGE SCALE GENOMIC DNA]</scope>
    <source>
        <strain evidence="3">C5S11</strain>
    </source>
</reference>
<organism evidence="2 3">
    <name type="scientific">Clostridium gelidum</name>
    <dbReference type="NCBI Taxonomy" id="704125"/>
    <lineage>
        <taxon>Bacteria</taxon>
        <taxon>Bacillati</taxon>
        <taxon>Bacillota</taxon>
        <taxon>Clostridia</taxon>
        <taxon>Eubacteriales</taxon>
        <taxon>Clostridiaceae</taxon>
        <taxon>Clostridium</taxon>
    </lineage>
</organism>
<evidence type="ECO:0000313" key="2">
    <source>
        <dbReference type="EMBL" id="BCZ47255.1"/>
    </source>
</evidence>
<dbReference type="RefSeq" id="WP_224033615.1">
    <property type="nucleotide sequence ID" value="NZ_AP024849.1"/>
</dbReference>
<sequence length="215" mass="24258">MKRYILLASIVTSVLVISGCTNNKNSIETINNKSIVSTETTPTQEKDDLEKAKIEEEAKKLEASFQEIIDLKKPDIEEARNFEKSIKNGSVIMINRDNSKELEVYNIASLDKFIDSFNNGKEGYVRVIKGGIEKDGTLLVNKLEEYETDGKVIKDLVYDAYADKNKFVQGKPRYYPKMAKVSTDDAIRYAILESKDTPDNMGGTVISFYKSSIKN</sequence>
<dbReference type="Proteomes" id="UP000824633">
    <property type="component" value="Chromosome"/>
</dbReference>
<keyword evidence="1" id="KW-0175">Coiled coil</keyword>
<name>A0ABM7T6F1_9CLOT</name>
<accession>A0ABM7T6F1</accession>
<protein>
    <recommendedName>
        <fullName evidence="4">Lipoprotein</fullName>
    </recommendedName>
</protein>
<feature type="coiled-coil region" evidence="1">
    <location>
        <begin position="44"/>
        <end position="71"/>
    </location>
</feature>
<gene>
    <name evidence="2" type="ORF">psyc5s11_33220</name>
</gene>
<evidence type="ECO:0000256" key="1">
    <source>
        <dbReference type="SAM" id="Coils"/>
    </source>
</evidence>
<evidence type="ECO:0008006" key="4">
    <source>
        <dbReference type="Google" id="ProtNLM"/>
    </source>
</evidence>